<organism evidence="1 3">
    <name type="scientific">Rubrobacter radiotolerans</name>
    <name type="common">Arthrobacter radiotolerans</name>
    <dbReference type="NCBI Taxonomy" id="42256"/>
    <lineage>
        <taxon>Bacteria</taxon>
        <taxon>Bacillati</taxon>
        <taxon>Actinomycetota</taxon>
        <taxon>Rubrobacteria</taxon>
        <taxon>Rubrobacterales</taxon>
        <taxon>Rubrobacteraceae</taxon>
        <taxon>Rubrobacter</taxon>
    </lineage>
</organism>
<evidence type="ECO:0000313" key="2">
    <source>
        <dbReference type="EMBL" id="MDX5892557.1"/>
    </source>
</evidence>
<dbReference type="AlphaFoldDB" id="A0A023X6E0"/>
<dbReference type="Pfam" id="PF26520">
    <property type="entry name" value="MftB_chaperone"/>
    <property type="match status" value="1"/>
</dbReference>
<dbReference type="EMBL" id="CP007514">
    <property type="protein sequence ID" value="AHY47918.1"/>
    <property type="molecule type" value="Genomic_DNA"/>
</dbReference>
<dbReference type="STRING" id="42256.RradSPS_2635"/>
<reference evidence="1 3" key="1">
    <citation type="submission" date="2014-03" db="EMBL/GenBank/DDBJ databases">
        <title>Complete genome sequence of the Radio-Resistant Rubrobacter radiotolerans RSPS-4.</title>
        <authorList>
            <person name="Egas C.C."/>
            <person name="Barroso C.C."/>
            <person name="Froufe H.J.C."/>
            <person name="Pacheco J.J."/>
            <person name="Albuquerque L.L."/>
            <person name="da Costa M.M.S."/>
        </authorList>
    </citation>
    <scope>NUCLEOTIDE SEQUENCE [LARGE SCALE GENOMIC DNA]</scope>
    <source>
        <strain evidence="1 3">RSPS-4</strain>
    </source>
</reference>
<dbReference type="KEGG" id="rrd:RradSPS_2635"/>
<dbReference type="NCBIfam" id="TIGR03967">
    <property type="entry name" value="mycofact_MftB"/>
    <property type="match status" value="1"/>
</dbReference>
<gene>
    <name evidence="2" type="primary">mftB</name>
    <name evidence="1" type="ORF">RradSPS_2635</name>
    <name evidence="2" type="ORF">SIL72_00810</name>
</gene>
<evidence type="ECO:0000313" key="1">
    <source>
        <dbReference type="EMBL" id="AHY47918.1"/>
    </source>
</evidence>
<dbReference type="OrthoDB" id="3784885at2"/>
<dbReference type="Proteomes" id="UP000025229">
    <property type="component" value="Chromosome"/>
</dbReference>
<keyword evidence="3" id="KW-1185">Reference proteome</keyword>
<accession>A0A023X6E0</accession>
<name>A0A023X6E0_RUBRA</name>
<dbReference type="HOGENOM" id="CLU_2411374_0_0_11"/>
<dbReference type="Proteomes" id="UP001281130">
    <property type="component" value="Unassembled WGS sequence"/>
</dbReference>
<sequence length="92" mass="10502">MPVNAQQSYEVPQQVAVRREKFGGLVYRYDNRALLFLHSEPLVDFLKRLDGETPLGVALDAFVEERGYGEGKRRALENALGQLERKGIIREL</sequence>
<dbReference type="RefSeq" id="WP_038683233.1">
    <property type="nucleotide sequence ID" value="NZ_CP007514.1"/>
</dbReference>
<protein>
    <submittedName>
        <fullName evidence="2">Mycofactocin biosynthesis chaperone MftB</fullName>
    </submittedName>
    <submittedName>
        <fullName evidence="1">Putative mycofactocin binding protein MftB</fullName>
    </submittedName>
</protein>
<evidence type="ECO:0000313" key="3">
    <source>
        <dbReference type="Proteomes" id="UP000025229"/>
    </source>
</evidence>
<proteinExistence type="predicted"/>
<dbReference type="InterPro" id="IPR023850">
    <property type="entry name" value="MftB"/>
</dbReference>
<dbReference type="EMBL" id="JAWXXX010000001">
    <property type="protein sequence ID" value="MDX5892557.1"/>
    <property type="molecule type" value="Genomic_DNA"/>
</dbReference>
<reference evidence="2" key="2">
    <citation type="submission" date="2023-11" db="EMBL/GenBank/DDBJ databases">
        <title>MicrobeMod: A computational toolkit for identifying prokaryotic methylation and restriction-modification with nanopore sequencing.</title>
        <authorList>
            <person name="Crits-Christoph A."/>
            <person name="Kang S.C."/>
            <person name="Lee H."/>
            <person name="Ostrov N."/>
        </authorList>
    </citation>
    <scope>NUCLEOTIDE SEQUENCE</scope>
    <source>
        <strain evidence="2">ATCC 51242</strain>
    </source>
</reference>